<proteinExistence type="predicted"/>
<dbReference type="AlphaFoldDB" id="A0A4R3LNF7"/>
<dbReference type="InterPro" id="IPR011706">
    <property type="entry name" value="Cu-oxidase_C"/>
</dbReference>
<dbReference type="PROSITE" id="PS51318">
    <property type="entry name" value="TAT"/>
    <property type="match status" value="1"/>
</dbReference>
<evidence type="ECO:0000313" key="7">
    <source>
        <dbReference type="Proteomes" id="UP000294664"/>
    </source>
</evidence>
<dbReference type="InterPro" id="IPR006311">
    <property type="entry name" value="TAT_signal"/>
</dbReference>
<evidence type="ECO:0000313" key="6">
    <source>
        <dbReference type="EMBL" id="TCT01983.1"/>
    </source>
</evidence>
<dbReference type="OrthoDB" id="9757546at2"/>
<dbReference type="InterPro" id="IPR002355">
    <property type="entry name" value="Cu_oxidase_Cu_BS"/>
</dbReference>
<keyword evidence="2" id="KW-0560">Oxidoreductase</keyword>
<dbReference type="CDD" id="cd13887">
    <property type="entry name" value="CuRO_2_MCO_like_2"/>
    <property type="match status" value="1"/>
</dbReference>
<feature type="domain" description="Plastocyanin-like" evidence="5">
    <location>
        <begin position="54"/>
        <end position="138"/>
    </location>
</feature>
<dbReference type="InterPro" id="IPR008972">
    <property type="entry name" value="Cupredoxin"/>
</dbReference>
<evidence type="ECO:0000259" key="4">
    <source>
        <dbReference type="Pfam" id="PF07731"/>
    </source>
</evidence>
<sequence length="517" mass="53708">MTRPKHLSSVSRRTVLAGGAAAGALALSGGWSRVLAAPLITVENLTIDVNGKAAKVFAVKGPGGEGIFAKEGDRLAGSVLNASQVPAVMHWHGQIFAPADQDRARPDGGELAPGGTDQVDFLLTPGTHWMHSHTLSEQQLLAAPLVTREADAGDAQDVVVMLHDFSFRSPEEILAGLGGANAHGGHGAHGATQPTQAAVGMAMPGMGHAGQGMGAMGGMGGGMMGAGQNAGHMGHGMGAGMGAGMSGGMMAHANDVDYDAFLANRRTLVDPEVVKVEKGGQVRLRIINGGTATAFFVTVPGLKPRCVAVDGSPCVPLEADAFPLAQGQRIDLLVDIPASGGAFPVLAQVEASPRRTGLVLATAGATVARIADTADRPQGLLDLTFEARLSAGKPLAPRRADKVFPIMLGEEAGYRWTINGRTYGEGRPFAVSPGERVEMTFMNPTTMSHPMHLHGHHFQVVGIGGRRFSGAVRDTVMVPPHMPVTIAFDAGPKGEWFLHCHHLYHMATGMMAVVKIA</sequence>
<dbReference type="Proteomes" id="UP000294664">
    <property type="component" value="Unassembled WGS sequence"/>
</dbReference>
<keyword evidence="1" id="KW-0479">Metal-binding</keyword>
<organism evidence="6 7">
    <name type="scientific">Aquabacter spiritensis</name>
    <dbReference type="NCBI Taxonomy" id="933073"/>
    <lineage>
        <taxon>Bacteria</taxon>
        <taxon>Pseudomonadati</taxon>
        <taxon>Pseudomonadota</taxon>
        <taxon>Alphaproteobacteria</taxon>
        <taxon>Hyphomicrobiales</taxon>
        <taxon>Xanthobacteraceae</taxon>
        <taxon>Aquabacter</taxon>
    </lineage>
</organism>
<keyword evidence="7" id="KW-1185">Reference proteome</keyword>
<evidence type="ECO:0000259" key="3">
    <source>
        <dbReference type="Pfam" id="PF00394"/>
    </source>
</evidence>
<dbReference type="Pfam" id="PF07732">
    <property type="entry name" value="Cu-oxidase_3"/>
    <property type="match status" value="1"/>
</dbReference>
<dbReference type="PROSITE" id="PS00080">
    <property type="entry name" value="MULTICOPPER_OXIDASE2"/>
    <property type="match status" value="1"/>
</dbReference>
<evidence type="ECO:0000259" key="5">
    <source>
        <dbReference type="Pfam" id="PF07732"/>
    </source>
</evidence>
<dbReference type="InterPro" id="IPR001117">
    <property type="entry name" value="Cu-oxidase_2nd"/>
</dbReference>
<feature type="domain" description="Plastocyanin-like" evidence="4">
    <location>
        <begin position="404"/>
        <end position="515"/>
    </location>
</feature>
<dbReference type="SUPFAM" id="SSF49503">
    <property type="entry name" value="Cupredoxins"/>
    <property type="match status" value="3"/>
</dbReference>
<dbReference type="GO" id="GO:0016491">
    <property type="term" value="F:oxidoreductase activity"/>
    <property type="evidence" value="ECO:0007669"/>
    <property type="project" value="UniProtKB-KW"/>
</dbReference>
<dbReference type="InterPro" id="IPR034279">
    <property type="entry name" value="CuRO_3_CopA"/>
</dbReference>
<dbReference type="PANTHER" id="PTHR11709">
    <property type="entry name" value="MULTI-COPPER OXIDASE"/>
    <property type="match status" value="1"/>
</dbReference>
<dbReference type="Pfam" id="PF07731">
    <property type="entry name" value="Cu-oxidase_2"/>
    <property type="match status" value="1"/>
</dbReference>
<evidence type="ECO:0000256" key="1">
    <source>
        <dbReference type="ARBA" id="ARBA00022723"/>
    </source>
</evidence>
<dbReference type="Pfam" id="PF00394">
    <property type="entry name" value="Cu-oxidase"/>
    <property type="match status" value="1"/>
</dbReference>
<dbReference type="Gene3D" id="2.60.40.420">
    <property type="entry name" value="Cupredoxins - blue copper proteins"/>
    <property type="match status" value="3"/>
</dbReference>
<name>A0A4R3LNF7_9HYPH</name>
<reference evidence="6 7" key="1">
    <citation type="submission" date="2019-03" db="EMBL/GenBank/DDBJ databases">
        <title>Genomic Encyclopedia of Type Strains, Phase IV (KMG-IV): sequencing the most valuable type-strain genomes for metagenomic binning, comparative biology and taxonomic classification.</title>
        <authorList>
            <person name="Goeker M."/>
        </authorList>
    </citation>
    <scope>NUCLEOTIDE SEQUENCE [LARGE SCALE GENOMIC DNA]</scope>
    <source>
        <strain evidence="6 7">DSM 9035</strain>
    </source>
</reference>
<comment type="caution">
    <text evidence="6">The sequence shown here is derived from an EMBL/GenBank/DDBJ whole genome shotgun (WGS) entry which is preliminary data.</text>
</comment>
<dbReference type="CDD" id="cd13896">
    <property type="entry name" value="CuRO_3_CopA"/>
    <property type="match status" value="1"/>
</dbReference>
<gene>
    <name evidence="6" type="ORF">EDC64_11514</name>
</gene>
<evidence type="ECO:0000256" key="2">
    <source>
        <dbReference type="ARBA" id="ARBA00023002"/>
    </source>
</evidence>
<accession>A0A4R3LNF7</accession>
<dbReference type="InterPro" id="IPR011707">
    <property type="entry name" value="Cu-oxidase-like_N"/>
</dbReference>
<dbReference type="RefSeq" id="WP_132034480.1">
    <property type="nucleotide sequence ID" value="NZ_SMAI01000015.1"/>
</dbReference>
<protein>
    <submittedName>
        <fullName evidence="6">Multicopper oxidase</fullName>
    </submittedName>
</protein>
<dbReference type="EMBL" id="SMAI01000015">
    <property type="protein sequence ID" value="TCT01983.1"/>
    <property type="molecule type" value="Genomic_DNA"/>
</dbReference>
<dbReference type="InterPro" id="IPR033138">
    <property type="entry name" value="Cu_oxidase_CS"/>
</dbReference>
<feature type="domain" description="Plastocyanin-like" evidence="3">
    <location>
        <begin position="266"/>
        <end position="351"/>
    </location>
</feature>
<dbReference type="GO" id="GO:0005507">
    <property type="term" value="F:copper ion binding"/>
    <property type="evidence" value="ECO:0007669"/>
    <property type="project" value="InterPro"/>
</dbReference>
<dbReference type="InterPro" id="IPR045087">
    <property type="entry name" value="Cu-oxidase_fam"/>
</dbReference>
<dbReference type="PROSITE" id="PS00079">
    <property type="entry name" value="MULTICOPPER_OXIDASE1"/>
    <property type="match status" value="1"/>
</dbReference>